<evidence type="ECO:0000313" key="2">
    <source>
        <dbReference type="EMBL" id="KAK1636117.1"/>
    </source>
</evidence>
<reference evidence="2" key="1">
    <citation type="submission" date="2021-06" db="EMBL/GenBank/DDBJ databases">
        <title>Comparative genomics, transcriptomics and evolutionary studies reveal genomic signatures of adaptation to plant cell wall in hemibiotrophic fungi.</title>
        <authorList>
            <consortium name="DOE Joint Genome Institute"/>
            <person name="Baroncelli R."/>
            <person name="Diaz J.F."/>
            <person name="Benocci T."/>
            <person name="Peng M."/>
            <person name="Battaglia E."/>
            <person name="Haridas S."/>
            <person name="Andreopoulos W."/>
            <person name="Labutti K."/>
            <person name="Pangilinan J."/>
            <person name="Floch G.L."/>
            <person name="Makela M.R."/>
            <person name="Henrissat B."/>
            <person name="Grigoriev I.V."/>
            <person name="Crouch J.A."/>
            <person name="De Vries R.P."/>
            <person name="Sukno S.A."/>
            <person name="Thon M.R."/>
        </authorList>
    </citation>
    <scope>NUCLEOTIDE SEQUENCE</scope>
    <source>
        <strain evidence="2">CBS 102054</strain>
    </source>
</reference>
<evidence type="ECO:0000313" key="3">
    <source>
        <dbReference type="Proteomes" id="UP001243989"/>
    </source>
</evidence>
<comment type="caution">
    <text evidence="2">The sequence shown here is derived from an EMBL/GenBank/DDBJ whole genome shotgun (WGS) entry which is preliminary data.</text>
</comment>
<evidence type="ECO:0000256" key="1">
    <source>
        <dbReference type="SAM" id="MobiDB-lite"/>
    </source>
</evidence>
<keyword evidence="3" id="KW-1185">Reference proteome</keyword>
<dbReference type="RefSeq" id="XP_060444724.1">
    <property type="nucleotide sequence ID" value="XM_060592476.1"/>
</dbReference>
<protein>
    <submittedName>
        <fullName evidence="2">Uncharacterized protein</fullName>
    </submittedName>
</protein>
<feature type="region of interest" description="Disordered" evidence="1">
    <location>
        <begin position="38"/>
        <end position="61"/>
    </location>
</feature>
<accession>A0AAI9ZQ32</accession>
<feature type="compositionally biased region" description="Polar residues" evidence="1">
    <location>
        <begin position="131"/>
        <end position="142"/>
    </location>
</feature>
<feature type="region of interest" description="Disordered" evidence="1">
    <location>
        <begin position="127"/>
        <end position="204"/>
    </location>
</feature>
<dbReference type="GeneID" id="85477338"/>
<gene>
    <name evidence="2" type="ORF">BDP81DRAFT_450056</name>
</gene>
<feature type="compositionally biased region" description="Low complexity" evidence="1">
    <location>
        <begin position="38"/>
        <end position="50"/>
    </location>
</feature>
<sequence>MGLITGLVSTVVHAAAGRNPYSHNHNHNNQSPVITPGAAPGAPGSAVTGPHEGHNHTGPDGQPCGICKVALPFGKGREAKRERRAARDERKAVIYAMRAQQRGGRRERYGYDTAGFMGVAAGPYQQQQQQGCFNSGNDSNNMPRAGPSSAQEEGVGERRRASTGDDVPPPAYSAAGPSSFSVSNEASRSVEVLGNGDEKQGQKA</sequence>
<dbReference type="Proteomes" id="UP001243989">
    <property type="component" value="Unassembled WGS sequence"/>
</dbReference>
<feature type="compositionally biased region" description="Low complexity" evidence="1">
    <location>
        <begin position="172"/>
        <end position="181"/>
    </location>
</feature>
<dbReference type="AlphaFoldDB" id="A0AAI9ZQ32"/>
<dbReference type="EMBL" id="JAHMHQ010000011">
    <property type="protein sequence ID" value="KAK1636117.1"/>
    <property type="molecule type" value="Genomic_DNA"/>
</dbReference>
<name>A0AAI9ZQ32_9PEZI</name>
<proteinExistence type="predicted"/>
<organism evidence="2 3">
    <name type="scientific">Colletotrichum phormii</name>
    <dbReference type="NCBI Taxonomy" id="359342"/>
    <lineage>
        <taxon>Eukaryota</taxon>
        <taxon>Fungi</taxon>
        <taxon>Dikarya</taxon>
        <taxon>Ascomycota</taxon>
        <taxon>Pezizomycotina</taxon>
        <taxon>Sordariomycetes</taxon>
        <taxon>Hypocreomycetidae</taxon>
        <taxon>Glomerellales</taxon>
        <taxon>Glomerellaceae</taxon>
        <taxon>Colletotrichum</taxon>
        <taxon>Colletotrichum acutatum species complex</taxon>
    </lineage>
</organism>